<proteinExistence type="predicted"/>
<dbReference type="InterPro" id="IPR036388">
    <property type="entry name" value="WH-like_DNA-bd_sf"/>
</dbReference>
<sequence>MAISSGTTNLKLDTQKIELLEKLPPSARRVFKIVKEKGPITSAEIVEICNLAPRTVRHGLKLLVRAGLIEKLPHLLDMRSSKFYCD</sequence>
<evidence type="ECO:0000313" key="1">
    <source>
        <dbReference type="EMBL" id="UJG42361.1"/>
    </source>
</evidence>
<dbReference type="Pfam" id="PF12840">
    <property type="entry name" value="HTH_20"/>
    <property type="match status" value="1"/>
</dbReference>
<gene>
    <name evidence="1" type="ORF">K9W46_08080</name>
</gene>
<dbReference type="SUPFAM" id="SSF46785">
    <property type="entry name" value="Winged helix' DNA-binding domain"/>
    <property type="match status" value="1"/>
</dbReference>
<dbReference type="InterPro" id="IPR036390">
    <property type="entry name" value="WH_DNA-bd_sf"/>
</dbReference>
<name>A0A9Y1BNL7_9ARCH</name>
<dbReference type="Proteomes" id="UP001200513">
    <property type="component" value="Chromosome"/>
</dbReference>
<dbReference type="EMBL" id="CP084167">
    <property type="protein sequence ID" value="UJG42361.1"/>
    <property type="molecule type" value="Genomic_DNA"/>
</dbReference>
<reference evidence="1" key="1">
    <citation type="journal article" date="2022" name="Nat. Microbiol.">
        <title>Unique mobile elements and scalable gene flow at the prokaryote-eukaryote boundary revealed by circularized Asgard archaea genomes.</title>
        <authorList>
            <person name="Wu F."/>
            <person name="Speth D.R."/>
            <person name="Philosof A."/>
            <person name="Cremiere A."/>
            <person name="Narayanan A."/>
            <person name="Barco R.A."/>
            <person name="Connon S.A."/>
            <person name="Amend J.P."/>
            <person name="Antoshechkin I.A."/>
            <person name="Orphan V.J."/>
        </authorList>
    </citation>
    <scope>NUCLEOTIDE SEQUENCE</scope>
    <source>
        <strain evidence="1">PR6</strain>
    </source>
</reference>
<organism evidence="1">
    <name type="scientific">Candidatus Heimdallarchaeum endolithica</name>
    <dbReference type="NCBI Taxonomy" id="2876572"/>
    <lineage>
        <taxon>Archaea</taxon>
        <taxon>Promethearchaeati</taxon>
        <taxon>Candidatus Heimdallarchaeota</taxon>
        <taxon>Candidatus Heimdallarchaeia (ex Rinke et al. 2021) (nom. nud.)</taxon>
        <taxon>Candidatus Heimdallarchaeales</taxon>
        <taxon>Candidatus Heimdallarchaeaceae</taxon>
        <taxon>Candidatus Heimdallarchaeum</taxon>
    </lineage>
</organism>
<protein>
    <submittedName>
        <fullName evidence="1">Helix-turn-helix domain-containing protein</fullName>
    </submittedName>
</protein>
<dbReference type="Gene3D" id="1.10.10.10">
    <property type="entry name" value="Winged helix-like DNA-binding domain superfamily/Winged helix DNA-binding domain"/>
    <property type="match status" value="1"/>
</dbReference>
<dbReference type="AlphaFoldDB" id="A0A9Y1BNL7"/>
<accession>A0A9Y1BNL7</accession>